<dbReference type="AlphaFoldDB" id="A0A0R2H0F2"/>
<evidence type="ECO:0000256" key="2">
    <source>
        <dbReference type="ARBA" id="ARBA00006706"/>
    </source>
</evidence>
<dbReference type="Pfam" id="PF00348">
    <property type="entry name" value="polyprenyl_synt"/>
    <property type="match status" value="1"/>
</dbReference>
<dbReference type="GO" id="GO:0008299">
    <property type="term" value="P:isoprenoid biosynthetic process"/>
    <property type="evidence" value="ECO:0007669"/>
    <property type="project" value="InterPro"/>
</dbReference>
<name>A0A0R2H0F2_WEIVI</name>
<keyword evidence="4" id="KW-0479">Metal-binding</keyword>
<gene>
    <name evidence="7" type="ORF">IV50_GL000708</name>
</gene>
<dbReference type="Proteomes" id="UP000051992">
    <property type="component" value="Unassembled WGS sequence"/>
</dbReference>
<reference evidence="7 8" key="1">
    <citation type="journal article" date="2015" name="Genome Announc.">
        <title>Expanding the biotechnology potential of lactobacilli through comparative genomics of 213 strains and associated genera.</title>
        <authorList>
            <person name="Sun Z."/>
            <person name="Harris H.M."/>
            <person name="McCann A."/>
            <person name="Guo C."/>
            <person name="Argimon S."/>
            <person name="Zhang W."/>
            <person name="Yang X."/>
            <person name="Jeffery I.B."/>
            <person name="Cooney J.C."/>
            <person name="Kagawa T.F."/>
            <person name="Liu W."/>
            <person name="Song Y."/>
            <person name="Salvetti E."/>
            <person name="Wrobel A."/>
            <person name="Rasinkangas P."/>
            <person name="Parkhill J."/>
            <person name="Rea M.C."/>
            <person name="O'Sullivan O."/>
            <person name="Ritari J."/>
            <person name="Douillard F.P."/>
            <person name="Paul Ross R."/>
            <person name="Yang R."/>
            <person name="Briner A.E."/>
            <person name="Felis G.E."/>
            <person name="de Vos W.M."/>
            <person name="Barrangou R."/>
            <person name="Klaenhammer T.R."/>
            <person name="Caufield P.W."/>
            <person name="Cui Y."/>
            <person name="Zhang H."/>
            <person name="O'Toole P.W."/>
        </authorList>
    </citation>
    <scope>NUCLEOTIDE SEQUENCE [LARGE SCALE GENOMIC DNA]</scope>
    <source>
        <strain evidence="7 8">DSM 20410</strain>
    </source>
</reference>
<dbReference type="PROSITE" id="PS00444">
    <property type="entry name" value="POLYPRENYL_SYNTHASE_2"/>
    <property type="match status" value="1"/>
</dbReference>
<protein>
    <submittedName>
        <fullName evidence="7">Trans-hexaprenyltranstransferase</fullName>
    </submittedName>
</protein>
<comment type="similarity">
    <text evidence="2 6">Belongs to the FPP/GGPP synthase family.</text>
</comment>
<dbReference type="GO" id="GO:0004659">
    <property type="term" value="F:prenyltransferase activity"/>
    <property type="evidence" value="ECO:0007669"/>
    <property type="project" value="InterPro"/>
</dbReference>
<evidence type="ECO:0000256" key="3">
    <source>
        <dbReference type="ARBA" id="ARBA00022679"/>
    </source>
</evidence>
<dbReference type="SFLD" id="SFLDS00005">
    <property type="entry name" value="Isoprenoid_Synthase_Type_I"/>
    <property type="match status" value="1"/>
</dbReference>
<dbReference type="PANTHER" id="PTHR12001:SF69">
    <property type="entry name" value="ALL TRANS-POLYPRENYL-DIPHOSPHATE SYNTHASE PDSS1"/>
    <property type="match status" value="1"/>
</dbReference>
<accession>A0A0R2H0F2</accession>
<dbReference type="CDD" id="cd00685">
    <property type="entry name" value="Trans_IPPS_HT"/>
    <property type="match status" value="1"/>
</dbReference>
<proteinExistence type="inferred from homology"/>
<evidence type="ECO:0000313" key="8">
    <source>
        <dbReference type="Proteomes" id="UP000051992"/>
    </source>
</evidence>
<sequence>MQDNSIQLNAIWNDFPSIQSDLAEVITVIQTDLQAKNDDVQAALIEMMTTGGKLLRPALTILIGQMAPNNHDDLIHLAASVEMLHSATLIHDDIIDSSSTRRHHASIQAQLGQDVAVYAGDYLFATTFHILANHTHNMETARKATSFLESILNGELMQWSHYYKLDMSIEEYLEQIAGKTAALFEMAAELGLSTATEPVDDQTKSNLYAFTFNLGIAFQILDDLLDYQNDSATLGKPTLNDMREGVYSAPLLYAIHQSDRVHDLLQIGDAITDAQSIEIAELVHSTGAFDQASELALTYTDQALDALDTLPDSDSKDILIDLSDQLLHRMV</sequence>
<evidence type="ECO:0000256" key="6">
    <source>
        <dbReference type="RuleBase" id="RU004466"/>
    </source>
</evidence>
<evidence type="ECO:0000256" key="1">
    <source>
        <dbReference type="ARBA" id="ARBA00001946"/>
    </source>
</evidence>
<comment type="cofactor">
    <cofactor evidence="1">
        <name>Mg(2+)</name>
        <dbReference type="ChEBI" id="CHEBI:18420"/>
    </cofactor>
</comment>
<dbReference type="PROSITE" id="PS00723">
    <property type="entry name" value="POLYPRENYL_SYNTHASE_1"/>
    <property type="match status" value="1"/>
</dbReference>
<dbReference type="InterPro" id="IPR000092">
    <property type="entry name" value="Polyprenyl_synt"/>
</dbReference>
<keyword evidence="8" id="KW-1185">Reference proteome</keyword>
<dbReference type="EMBL" id="JQBM01000002">
    <property type="protein sequence ID" value="KRN46435.1"/>
    <property type="molecule type" value="Genomic_DNA"/>
</dbReference>
<organism evidence="7 8">
    <name type="scientific">Weissella viridescens</name>
    <name type="common">Lactobacillus viridescens</name>
    <dbReference type="NCBI Taxonomy" id="1629"/>
    <lineage>
        <taxon>Bacteria</taxon>
        <taxon>Bacillati</taxon>
        <taxon>Bacillota</taxon>
        <taxon>Bacilli</taxon>
        <taxon>Lactobacillales</taxon>
        <taxon>Lactobacillaceae</taxon>
        <taxon>Weissella</taxon>
    </lineage>
</organism>
<dbReference type="PANTHER" id="PTHR12001">
    <property type="entry name" value="GERANYLGERANYL PYROPHOSPHATE SYNTHASE"/>
    <property type="match status" value="1"/>
</dbReference>
<dbReference type="InterPro" id="IPR008949">
    <property type="entry name" value="Isoprenoid_synthase_dom_sf"/>
</dbReference>
<evidence type="ECO:0000256" key="5">
    <source>
        <dbReference type="ARBA" id="ARBA00022842"/>
    </source>
</evidence>
<evidence type="ECO:0000313" key="7">
    <source>
        <dbReference type="EMBL" id="KRN46435.1"/>
    </source>
</evidence>
<comment type="caution">
    <text evidence="7">The sequence shown here is derived from an EMBL/GenBank/DDBJ whole genome shotgun (WGS) entry which is preliminary data.</text>
</comment>
<dbReference type="SUPFAM" id="SSF48576">
    <property type="entry name" value="Terpenoid synthases"/>
    <property type="match status" value="1"/>
</dbReference>
<dbReference type="PATRIC" id="fig|1629.5.peg.713"/>
<keyword evidence="3 6" id="KW-0808">Transferase</keyword>
<keyword evidence="5" id="KW-0460">Magnesium</keyword>
<dbReference type="InterPro" id="IPR033749">
    <property type="entry name" value="Polyprenyl_synt_CS"/>
</dbReference>
<dbReference type="Gene3D" id="1.10.600.10">
    <property type="entry name" value="Farnesyl Diphosphate Synthase"/>
    <property type="match status" value="1"/>
</dbReference>
<dbReference type="OrthoDB" id="9805316at2"/>
<evidence type="ECO:0000256" key="4">
    <source>
        <dbReference type="ARBA" id="ARBA00022723"/>
    </source>
</evidence>
<dbReference type="GO" id="GO:0046872">
    <property type="term" value="F:metal ion binding"/>
    <property type="evidence" value="ECO:0007669"/>
    <property type="project" value="UniProtKB-KW"/>
</dbReference>
<dbReference type="RefSeq" id="WP_057745153.1">
    <property type="nucleotide sequence ID" value="NZ_BJLU01000004.1"/>
</dbReference>